<dbReference type="InterPro" id="IPR029001">
    <property type="entry name" value="ITPase-like_fam"/>
</dbReference>
<dbReference type="EMBL" id="JADCKQ010000006">
    <property type="protein sequence ID" value="MBI1493986.1"/>
    <property type="molecule type" value="Genomic_DNA"/>
</dbReference>
<dbReference type="AlphaFoldDB" id="A0A8J7IR90"/>
<comment type="catalytic activity">
    <reaction evidence="10">
        <text>ITP + H2O = IMP + diphosphate + H(+)</text>
        <dbReference type="Rhea" id="RHEA:29399"/>
        <dbReference type="ChEBI" id="CHEBI:15377"/>
        <dbReference type="ChEBI" id="CHEBI:15378"/>
        <dbReference type="ChEBI" id="CHEBI:33019"/>
        <dbReference type="ChEBI" id="CHEBI:58053"/>
        <dbReference type="ChEBI" id="CHEBI:61402"/>
        <dbReference type="EC" id="3.6.1.66"/>
    </reaction>
</comment>
<dbReference type="Gene3D" id="3.90.950.10">
    <property type="match status" value="1"/>
</dbReference>
<feature type="binding site" evidence="10">
    <location>
        <position position="45"/>
    </location>
    <ligand>
        <name>Mg(2+)</name>
        <dbReference type="ChEBI" id="CHEBI:18420"/>
    </ligand>
</feature>
<keyword evidence="6 10" id="KW-0460">Magnesium</keyword>
<evidence type="ECO:0000256" key="5">
    <source>
        <dbReference type="ARBA" id="ARBA00022801"/>
    </source>
</evidence>
<comment type="similarity">
    <text evidence="1 10 11">Belongs to the HAM1 NTPase family.</text>
</comment>
<name>A0A8J7IR90_9RHOB</name>
<comment type="caution">
    <text evidence="12">The sequence shown here is derived from an EMBL/GenBank/DDBJ whole genome shotgun (WGS) entry which is preliminary data.</text>
</comment>
<evidence type="ECO:0000256" key="7">
    <source>
        <dbReference type="ARBA" id="ARBA00023080"/>
    </source>
</evidence>
<evidence type="ECO:0000256" key="9">
    <source>
        <dbReference type="ARBA" id="ARBA00052017"/>
    </source>
</evidence>
<dbReference type="GO" id="GO:0005829">
    <property type="term" value="C:cytosol"/>
    <property type="evidence" value="ECO:0007669"/>
    <property type="project" value="TreeGrafter"/>
</dbReference>
<keyword evidence="4 10" id="KW-0547">Nucleotide-binding</keyword>
<dbReference type="FunFam" id="3.90.950.10:FF:000001">
    <property type="entry name" value="dITP/XTP pyrophosphatase"/>
    <property type="match status" value="1"/>
</dbReference>
<evidence type="ECO:0000256" key="6">
    <source>
        <dbReference type="ARBA" id="ARBA00022842"/>
    </source>
</evidence>
<dbReference type="Proteomes" id="UP000640583">
    <property type="component" value="Unassembled WGS sequence"/>
</dbReference>
<evidence type="ECO:0000256" key="1">
    <source>
        <dbReference type="ARBA" id="ARBA00008023"/>
    </source>
</evidence>
<dbReference type="InterPro" id="IPR002637">
    <property type="entry name" value="RdgB/HAM1"/>
</dbReference>
<evidence type="ECO:0000256" key="8">
    <source>
        <dbReference type="ARBA" id="ARBA00051875"/>
    </source>
</evidence>
<comment type="catalytic activity">
    <reaction evidence="9 10">
        <text>XTP + H2O = XMP + diphosphate + H(+)</text>
        <dbReference type="Rhea" id="RHEA:28610"/>
        <dbReference type="ChEBI" id="CHEBI:15377"/>
        <dbReference type="ChEBI" id="CHEBI:15378"/>
        <dbReference type="ChEBI" id="CHEBI:33019"/>
        <dbReference type="ChEBI" id="CHEBI:57464"/>
        <dbReference type="ChEBI" id="CHEBI:61314"/>
        <dbReference type="EC" id="3.6.1.66"/>
    </reaction>
</comment>
<comment type="function">
    <text evidence="10">Pyrophosphatase that catalyzes the hydrolysis of nucleoside triphosphates to their monophosphate derivatives, with a high preference for the non-canonical purine nucleotides XTP (xanthosine triphosphate), dITP (deoxyinosine triphosphate) and ITP. Seems to function as a house-cleaning enzyme that removes non-canonical purine nucleotides from the nucleotide pool, thus preventing their incorporation into DNA/RNA and avoiding chromosomal lesions.</text>
</comment>
<feature type="binding site" evidence="10">
    <location>
        <begin position="13"/>
        <end position="18"/>
    </location>
    <ligand>
        <name>substrate</name>
    </ligand>
</feature>
<organism evidence="12 13">
    <name type="scientific">Halocynthiibacter styelae</name>
    <dbReference type="NCBI Taxonomy" id="2761955"/>
    <lineage>
        <taxon>Bacteria</taxon>
        <taxon>Pseudomonadati</taxon>
        <taxon>Pseudomonadota</taxon>
        <taxon>Alphaproteobacteria</taxon>
        <taxon>Rhodobacterales</taxon>
        <taxon>Paracoccaceae</taxon>
        <taxon>Halocynthiibacter</taxon>
    </lineage>
</organism>
<evidence type="ECO:0000313" key="12">
    <source>
        <dbReference type="EMBL" id="MBI1493986.1"/>
    </source>
</evidence>
<dbReference type="SUPFAM" id="SSF52972">
    <property type="entry name" value="ITPase-like"/>
    <property type="match status" value="1"/>
</dbReference>
<feature type="active site" description="Proton acceptor" evidence="10">
    <location>
        <position position="74"/>
    </location>
</feature>
<dbReference type="PANTHER" id="PTHR11067">
    <property type="entry name" value="INOSINE TRIPHOSPHATE PYROPHOSPHATASE/HAM1 PROTEIN"/>
    <property type="match status" value="1"/>
</dbReference>
<dbReference type="GO" id="GO:0009117">
    <property type="term" value="P:nucleotide metabolic process"/>
    <property type="evidence" value="ECO:0007669"/>
    <property type="project" value="UniProtKB-KW"/>
</dbReference>
<dbReference type="RefSeq" id="WP_228848789.1">
    <property type="nucleotide sequence ID" value="NZ_JADCKQ010000006.1"/>
</dbReference>
<dbReference type="GO" id="GO:0035870">
    <property type="term" value="F:dITP diphosphatase activity"/>
    <property type="evidence" value="ECO:0007669"/>
    <property type="project" value="UniProtKB-UniRule"/>
</dbReference>
<dbReference type="HAMAP" id="MF_01405">
    <property type="entry name" value="Non_canon_purine_NTPase"/>
    <property type="match status" value="1"/>
</dbReference>
<proteinExistence type="inferred from homology"/>
<dbReference type="GO" id="GO:0036220">
    <property type="term" value="F:ITP diphosphatase activity"/>
    <property type="evidence" value="ECO:0007669"/>
    <property type="project" value="UniProtKB-UniRule"/>
</dbReference>
<dbReference type="InterPro" id="IPR020922">
    <property type="entry name" value="dITP/XTP_pyrophosphatase"/>
</dbReference>
<evidence type="ECO:0000313" key="13">
    <source>
        <dbReference type="Proteomes" id="UP000640583"/>
    </source>
</evidence>
<feature type="binding site" evidence="10">
    <location>
        <position position="75"/>
    </location>
    <ligand>
        <name>substrate</name>
    </ligand>
</feature>
<keyword evidence="5 10" id="KW-0378">Hydrolase</keyword>
<accession>A0A8J7IR90</accession>
<sequence>MRKFTGNDLVVASHNAGKIREIGKLLEPFGINVKSAGDLGFEEPDETEDTFAGNARIKAHFAAKSSDLPALSDDSGIMVDALDGAPGVYTADWAETDNGRDFVMAMTKVQTLLDDKNAAHPRKAAFVCTLCIAWPDGHDEIFEGRAEGQVVWPMRGENGFGFDPVFQPEGHDVTFGEMKPEEKAPLTHRAAAFRLLVDGCFGDLS</sequence>
<dbReference type="GO" id="GO:0009146">
    <property type="term" value="P:purine nucleoside triphosphate catabolic process"/>
    <property type="evidence" value="ECO:0007669"/>
    <property type="project" value="UniProtKB-UniRule"/>
</dbReference>
<dbReference type="CDD" id="cd00515">
    <property type="entry name" value="HAM1"/>
    <property type="match status" value="1"/>
</dbReference>
<dbReference type="Pfam" id="PF01725">
    <property type="entry name" value="Ham1p_like"/>
    <property type="match status" value="1"/>
</dbReference>
<evidence type="ECO:0000256" key="4">
    <source>
        <dbReference type="ARBA" id="ARBA00022741"/>
    </source>
</evidence>
<dbReference type="NCBIfam" id="TIGR00042">
    <property type="entry name" value="RdgB/HAM1 family non-canonical purine NTP pyrophosphatase"/>
    <property type="match status" value="1"/>
</dbReference>
<protein>
    <recommendedName>
        <fullName evidence="10">dITP/XTP pyrophosphatase</fullName>
        <ecNumber evidence="10">3.6.1.66</ecNumber>
    </recommendedName>
    <alternativeName>
        <fullName evidence="10">Non-canonical purine NTP pyrophosphatase</fullName>
    </alternativeName>
    <alternativeName>
        <fullName evidence="10">Non-standard purine NTP pyrophosphatase</fullName>
    </alternativeName>
    <alternativeName>
        <fullName evidence="10">Nucleoside-triphosphate diphosphatase</fullName>
    </alternativeName>
    <alternativeName>
        <fullName evidence="10">Nucleoside-triphosphate pyrophosphatase</fullName>
        <shortName evidence="10">NTPase</shortName>
    </alternativeName>
</protein>
<evidence type="ECO:0000256" key="10">
    <source>
        <dbReference type="HAMAP-Rule" id="MF_01405"/>
    </source>
</evidence>
<feature type="binding site" evidence="10">
    <location>
        <begin position="160"/>
        <end position="163"/>
    </location>
    <ligand>
        <name>substrate</name>
    </ligand>
</feature>
<comment type="catalytic activity">
    <reaction evidence="8 10">
        <text>dITP + H2O = dIMP + diphosphate + H(+)</text>
        <dbReference type="Rhea" id="RHEA:28342"/>
        <dbReference type="ChEBI" id="CHEBI:15377"/>
        <dbReference type="ChEBI" id="CHEBI:15378"/>
        <dbReference type="ChEBI" id="CHEBI:33019"/>
        <dbReference type="ChEBI" id="CHEBI:61194"/>
        <dbReference type="ChEBI" id="CHEBI:61382"/>
        <dbReference type="EC" id="3.6.1.66"/>
    </reaction>
</comment>
<evidence type="ECO:0000256" key="3">
    <source>
        <dbReference type="ARBA" id="ARBA00022723"/>
    </source>
</evidence>
<dbReference type="GO" id="GO:0046872">
    <property type="term" value="F:metal ion binding"/>
    <property type="evidence" value="ECO:0007669"/>
    <property type="project" value="UniProtKB-KW"/>
</dbReference>
<dbReference type="GO" id="GO:0036222">
    <property type="term" value="F:XTP diphosphatase activity"/>
    <property type="evidence" value="ECO:0007669"/>
    <property type="project" value="UniProtKB-UniRule"/>
</dbReference>
<keyword evidence="13" id="KW-1185">Reference proteome</keyword>
<feature type="binding site" evidence="10">
    <location>
        <position position="74"/>
    </location>
    <ligand>
        <name>Mg(2+)</name>
        <dbReference type="ChEBI" id="CHEBI:18420"/>
    </ligand>
</feature>
<keyword evidence="7 10" id="KW-0546">Nucleotide metabolism</keyword>
<comment type="subunit">
    <text evidence="2 10">Homodimer.</text>
</comment>
<feature type="binding site" evidence="10">
    <location>
        <begin position="188"/>
        <end position="189"/>
    </location>
    <ligand>
        <name>substrate</name>
    </ligand>
</feature>
<evidence type="ECO:0000256" key="11">
    <source>
        <dbReference type="RuleBase" id="RU003781"/>
    </source>
</evidence>
<dbReference type="GO" id="GO:0000166">
    <property type="term" value="F:nucleotide binding"/>
    <property type="evidence" value="ECO:0007669"/>
    <property type="project" value="UniProtKB-KW"/>
</dbReference>
<reference evidence="12" key="1">
    <citation type="submission" date="2020-10" db="EMBL/GenBank/DDBJ databases">
        <title>Paenihalocynthiibacter styelae gen. nov., sp. nov., isolated from stalked sea squirt Styela clava.</title>
        <authorList>
            <person name="Kim Y.-O."/>
            <person name="Yoon J.-H."/>
        </authorList>
    </citation>
    <scope>NUCLEOTIDE SEQUENCE</scope>
    <source>
        <strain evidence="12">MYP1-1</strain>
    </source>
</reference>
<dbReference type="GO" id="GO:0017111">
    <property type="term" value="F:ribonucleoside triphosphate phosphatase activity"/>
    <property type="evidence" value="ECO:0007669"/>
    <property type="project" value="InterPro"/>
</dbReference>
<dbReference type="PANTHER" id="PTHR11067:SF9">
    <property type="entry name" value="INOSINE TRIPHOSPHATE PYROPHOSPHATASE"/>
    <property type="match status" value="1"/>
</dbReference>
<dbReference type="EC" id="3.6.1.66" evidence="10"/>
<gene>
    <name evidence="12" type="primary">rdgB</name>
    <name evidence="12" type="ORF">H1D41_10095</name>
</gene>
<evidence type="ECO:0000256" key="2">
    <source>
        <dbReference type="ARBA" id="ARBA00011738"/>
    </source>
</evidence>
<keyword evidence="3 10" id="KW-0479">Metal-binding</keyword>
<comment type="cofactor">
    <cofactor evidence="10">
        <name>Mg(2+)</name>
        <dbReference type="ChEBI" id="CHEBI:18420"/>
    </cofactor>
    <text evidence="10">Binds 1 Mg(2+) ion per subunit.</text>
</comment>
<feature type="binding site" evidence="10">
    <location>
        <position position="183"/>
    </location>
    <ligand>
        <name>substrate</name>
    </ligand>
</feature>